<organism evidence="8 9">
    <name type="scientific">Nonomuraea coxensis DSM 45129</name>
    <dbReference type="NCBI Taxonomy" id="1122611"/>
    <lineage>
        <taxon>Bacteria</taxon>
        <taxon>Bacillati</taxon>
        <taxon>Actinomycetota</taxon>
        <taxon>Actinomycetes</taxon>
        <taxon>Streptosporangiales</taxon>
        <taxon>Streptosporangiaceae</taxon>
        <taxon>Nonomuraea</taxon>
    </lineage>
</organism>
<keyword evidence="6" id="KW-0812">Transmembrane</keyword>
<protein>
    <recommendedName>
        <fullName evidence="1">non-specific serine/threonine protein kinase</fullName>
        <ecNumber evidence="1">2.7.11.1</ecNumber>
    </recommendedName>
</protein>
<evidence type="ECO:0000313" key="8">
    <source>
        <dbReference type="EMBL" id="QYC41497.1"/>
    </source>
</evidence>
<proteinExistence type="predicted"/>
<sequence>MHGLPELTESDPSHLGEHALAGVLRRTRWSVVYLGRSAAGPVAIELLPPGHVESRRALAAAAERVTEPSVARVLGSGLYGDRLYVVAEHVEGVPLAELIRREGPRDAAWLHRLAAATAGALAAMHEAGVTHLGLGPDAVVLGPEGPKVTGFGVHRHPDPEAVPAFLAPEQVAGHPAGPPADLFSWAATMAYAATGVPPFGADAAQAVAHRVLNVPADLSPLPEPLRAVVDRCLAKQPDHRLTARQALASLHGDRPQPTAAPQPFYGPTPVHGPSPAPAARGFGLVAGLVTGVVAVLVVAAVAAYLLLGRAAPEPAVVATAAPSAEAETATRASVAGRWAGTYVCNQGKTTLRLIITEKSPGELTAVFAFTAHAGNPGVPPGSFAMTGRLDGRTLRLDGERWIDRPGEYLMVGLRADLTDDRPATISGTVIGGGCTTFEISRQNQ</sequence>
<dbReference type="InterPro" id="IPR050660">
    <property type="entry name" value="NEK_Ser/Thr_kinase"/>
</dbReference>
<dbReference type="Gene3D" id="1.10.510.10">
    <property type="entry name" value="Transferase(Phosphotransferase) domain 1"/>
    <property type="match status" value="1"/>
</dbReference>
<dbReference type="Pfam" id="PF00069">
    <property type="entry name" value="Pkinase"/>
    <property type="match status" value="1"/>
</dbReference>
<evidence type="ECO:0000256" key="3">
    <source>
        <dbReference type="ARBA" id="ARBA00022741"/>
    </source>
</evidence>
<gene>
    <name evidence="8" type="primary">afsK12</name>
    <name evidence="8" type="ORF">Nocox_19440</name>
</gene>
<keyword evidence="3" id="KW-0547">Nucleotide-binding</keyword>
<evidence type="ECO:0000256" key="4">
    <source>
        <dbReference type="ARBA" id="ARBA00022777"/>
    </source>
</evidence>
<keyword evidence="5" id="KW-0067">ATP-binding</keyword>
<dbReference type="SUPFAM" id="SSF56112">
    <property type="entry name" value="Protein kinase-like (PK-like)"/>
    <property type="match status" value="1"/>
</dbReference>
<evidence type="ECO:0000256" key="2">
    <source>
        <dbReference type="ARBA" id="ARBA00022679"/>
    </source>
</evidence>
<keyword evidence="6" id="KW-1133">Transmembrane helix</keyword>
<name>A0ABX8U190_9ACTN</name>
<dbReference type="GO" id="GO:0004674">
    <property type="term" value="F:protein serine/threonine kinase activity"/>
    <property type="evidence" value="ECO:0007669"/>
    <property type="project" value="UniProtKB-EC"/>
</dbReference>
<reference evidence="8 9" key="1">
    <citation type="journal article" date="2021" name="ACS Chem. Biol.">
        <title>Genomic-Led Discovery of a Novel Glycopeptide Antibiotic by Nonomuraea coxensis DSM 45129.</title>
        <authorList>
            <person name="Yushchuk O."/>
            <person name="Vior N.M."/>
            <person name="Andreo-Vidal A."/>
            <person name="Berini F."/>
            <person name="Ruckert C."/>
            <person name="Busche T."/>
            <person name="Binda E."/>
            <person name="Kalinowski J."/>
            <person name="Truman A.W."/>
            <person name="Marinelli F."/>
        </authorList>
    </citation>
    <scope>NUCLEOTIDE SEQUENCE [LARGE SCALE GENOMIC DNA]</scope>
    <source>
        <strain evidence="8 9">DSM 45129</strain>
    </source>
</reference>
<dbReference type="InterPro" id="IPR000719">
    <property type="entry name" value="Prot_kinase_dom"/>
</dbReference>
<keyword evidence="2 8" id="KW-0808">Transferase</keyword>
<dbReference type="Proteomes" id="UP000824681">
    <property type="component" value="Chromosome"/>
</dbReference>
<dbReference type="PANTHER" id="PTHR43671:SF13">
    <property type="entry name" value="SERINE_THREONINE-PROTEIN KINASE NEK2"/>
    <property type="match status" value="1"/>
</dbReference>
<evidence type="ECO:0000259" key="7">
    <source>
        <dbReference type="PROSITE" id="PS50011"/>
    </source>
</evidence>
<keyword evidence="9" id="KW-1185">Reference proteome</keyword>
<dbReference type="EMBL" id="CP068985">
    <property type="protein sequence ID" value="QYC41497.1"/>
    <property type="molecule type" value="Genomic_DNA"/>
</dbReference>
<keyword evidence="6" id="KW-0472">Membrane</keyword>
<evidence type="ECO:0000256" key="5">
    <source>
        <dbReference type="ARBA" id="ARBA00022840"/>
    </source>
</evidence>
<evidence type="ECO:0000313" key="9">
    <source>
        <dbReference type="Proteomes" id="UP000824681"/>
    </source>
</evidence>
<dbReference type="InterPro" id="IPR011009">
    <property type="entry name" value="Kinase-like_dom_sf"/>
</dbReference>
<dbReference type="PROSITE" id="PS50011">
    <property type="entry name" value="PROTEIN_KINASE_DOM"/>
    <property type="match status" value="1"/>
</dbReference>
<dbReference type="SMART" id="SM00220">
    <property type="entry name" value="S_TKc"/>
    <property type="match status" value="1"/>
</dbReference>
<dbReference type="PANTHER" id="PTHR43671">
    <property type="entry name" value="SERINE/THREONINE-PROTEIN KINASE NEK"/>
    <property type="match status" value="1"/>
</dbReference>
<feature type="transmembrane region" description="Helical" evidence="6">
    <location>
        <begin position="282"/>
        <end position="307"/>
    </location>
</feature>
<evidence type="ECO:0000256" key="1">
    <source>
        <dbReference type="ARBA" id="ARBA00012513"/>
    </source>
</evidence>
<evidence type="ECO:0000256" key="6">
    <source>
        <dbReference type="SAM" id="Phobius"/>
    </source>
</evidence>
<keyword evidence="4 8" id="KW-0418">Kinase</keyword>
<dbReference type="EC" id="2.7.11.1" evidence="1"/>
<feature type="domain" description="Protein kinase" evidence="7">
    <location>
        <begin position="18"/>
        <end position="265"/>
    </location>
</feature>
<accession>A0ABX8U190</accession>